<name>A0A1R3KIR3_9ROSI</name>
<gene>
    <name evidence="2" type="ORF">COLO4_07774</name>
</gene>
<feature type="compositionally biased region" description="Polar residues" evidence="1">
    <location>
        <begin position="1"/>
        <end position="11"/>
    </location>
</feature>
<evidence type="ECO:0000313" key="3">
    <source>
        <dbReference type="Proteomes" id="UP000187203"/>
    </source>
</evidence>
<protein>
    <submittedName>
        <fullName evidence="2">Uncharacterized protein</fullName>
    </submittedName>
</protein>
<feature type="region of interest" description="Disordered" evidence="1">
    <location>
        <begin position="1"/>
        <end position="23"/>
    </location>
</feature>
<dbReference type="EMBL" id="AWUE01013456">
    <property type="protein sequence ID" value="OMP06977.1"/>
    <property type="molecule type" value="Genomic_DNA"/>
</dbReference>
<dbReference type="Proteomes" id="UP000187203">
    <property type="component" value="Unassembled WGS sequence"/>
</dbReference>
<reference evidence="3" key="1">
    <citation type="submission" date="2013-09" db="EMBL/GenBank/DDBJ databases">
        <title>Corchorus olitorius genome sequencing.</title>
        <authorList>
            <person name="Alam M."/>
            <person name="Haque M.S."/>
            <person name="Islam M.S."/>
            <person name="Emdad E.M."/>
            <person name="Islam M.M."/>
            <person name="Ahmed B."/>
            <person name="Halim A."/>
            <person name="Hossen Q.M.M."/>
            <person name="Hossain M.Z."/>
            <person name="Ahmed R."/>
            <person name="Khan M.M."/>
            <person name="Islam R."/>
            <person name="Rashid M.M."/>
            <person name="Khan S.A."/>
            <person name="Rahman M.S."/>
            <person name="Alam M."/>
            <person name="Yahiya A.S."/>
            <person name="Khan M.S."/>
            <person name="Azam M.S."/>
            <person name="Haque T."/>
            <person name="Lashkar M.Z.H."/>
            <person name="Akhand A.I."/>
            <person name="Morshed G."/>
            <person name="Roy S."/>
            <person name="Uddin K.S."/>
            <person name="Rabeya T."/>
            <person name="Hossain A.S."/>
            <person name="Chowdhury A."/>
            <person name="Snigdha A.R."/>
            <person name="Mortoza M.S."/>
            <person name="Matin S.A."/>
            <person name="Hoque S.M.E."/>
            <person name="Islam M.K."/>
            <person name="Roy D.K."/>
            <person name="Haider R."/>
            <person name="Moosa M.M."/>
            <person name="Elias S.M."/>
            <person name="Hasan A.M."/>
            <person name="Jahan S."/>
            <person name="Shafiuddin M."/>
            <person name="Mahmood N."/>
            <person name="Shommy N.S."/>
        </authorList>
    </citation>
    <scope>NUCLEOTIDE SEQUENCE [LARGE SCALE GENOMIC DNA]</scope>
    <source>
        <strain evidence="3">cv. O-4</strain>
    </source>
</reference>
<accession>A0A1R3KIR3</accession>
<dbReference type="AlphaFoldDB" id="A0A1R3KIR3"/>
<sequence>MANEAQYSSGPDTGRRPTSFPFQDSVLLPTTAFRHRLTAEMAKQ</sequence>
<evidence type="ECO:0000256" key="1">
    <source>
        <dbReference type="SAM" id="MobiDB-lite"/>
    </source>
</evidence>
<proteinExistence type="predicted"/>
<keyword evidence="3" id="KW-1185">Reference proteome</keyword>
<evidence type="ECO:0000313" key="2">
    <source>
        <dbReference type="EMBL" id="OMP06977.1"/>
    </source>
</evidence>
<comment type="caution">
    <text evidence="2">The sequence shown here is derived from an EMBL/GenBank/DDBJ whole genome shotgun (WGS) entry which is preliminary data.</text>
</comment>
<organism evidence="2 3">
    <name type="scientific">Corchorus olitorius</name>
    <dbReference type="NCBI Taxonomy" id="93759"/>
    <lineage>
        <taxon>Eukaryota</taxon>
        <taxon>Viridiplantae</taxon>
        <taxon>Streptophyta</taxon>
        <taxon>Embryophyta</taxon>
        <taxon>Tracheophyta</taxon>
        <taxon>Spermatophyta</taxon>
        <taxon>Magnoliopsida</taxon>
        <taxon>eudicotyledons</taxon>
        <taxon>Gunneridae</taxon>
        <taxon>Pentapetalae</taxon>
        <taxon>rosids</taxon>
        <taxon>malvids</taxon>
        <taxon>Malvales</taxon>
        <taxon>Malvaceae</taxon>
        <taxon>Grewioideae</taxon>
        <taxon>Apeibeae</taxon>
        <taxon>Corchorus</taxon>
    </lineage>
</organism>